<dbReference type="NCBIfam" id="NF002060">
    <property type="entry name" value="PRK00892.1"/>
    <property type="match status" value="1"/>
</dbReference>
<evidence type="ECO:0000256" key="5">
    <source>
        <dbReference type="ARBA" id="ARBA00023098"/>
    </source>
</evidence>
<evidence type="ECO:0000256" key="2">
    <source>
        <dbReference type="ARBA" id="ARBA00022556"/>
    </source>
</evidence>
<dbReference type="InterPro" id="IPR018357">
    <property type="entry name" value="Hexapep_transf_CS"/>
</dbReference>
<comment type="subunit">
    <text evidence="7">Homotrimer.</text>
</comment>
<gene>
    <name evidence="7 9" type="primary">lpxD</name>
    <name evidence="9" type="ORF">U7230_12585</name>
</gene>
<keyword evidence="10" id="KW-1185">Reference proteome</keyword>
<dbReference type="NCBIfam" id="TIGR01853">
    <property type="entry name" value="lipid_A_lpxD"/>
    <property type="match status" value="1"/>
</dbReference>
<dbReference type="InterPro" id="IPR001451">
    <property type="entry name" value="Hexapep"/>
</dbReference>
<evidence type="ECO:0000256" key="1">
    <source>
        <dbReference type="ARBA" id="ARBA00022516"/>
    </source>
</evidence>
<evidence type="ECO:0000259" key="8">
    <source>
        <dbReference type="Pfam" id="PF04613"/>
    </source>
</evidence>
<comment type="pathway">
    <text evidence="7">Bacterial outer membrane biogenesis; LPS lipid A biosynthesis.</text>
</comment>
<evidence type="ECO:0000313" key="9">
    <source>
        <dbReference type="EMBL" id="WRP16911.1"/>
    </source>
</evidence>
<dbReference type="PANTHER" id="PTHR43378">
    <property type="entry name" value="UDP-3-O-ACYLGLUCOSAMINE N-ACYLTRANSFERASE"/>
    <property type="match status" value="1"/>
</dbReference>
<name>A0ABZ1BW63_9FIRM</name>
<keyword evidence="1 7" id="KW-0444">Lipid biosynthesis</keyword>
<organism evidence="9 10">
    <name type="scientific">Carboxydichorda subterranea</name>
    <dbReference type="NCBI Taxonomy" id="3109565"/>
    <lineage>
        <taxon>Bacteria</taxon>
        <taxon>Bacillati</taxon>
        <taxon>Bacillota</taxon>
        <taxon>Limnochordia</taxon>
        <taxon>Limnochordales</taxon>
        <taxon>Geochordaceae</taxon>
        <taxon>Carboxydichorda</taxon>
    </lineage>
</organism>
<evidence type="ECO:0000256" key="6">
    <source>
        <dbReference type="ARBA" id="ARBA00023315"/>
    </source>
</evidence>
<evidence type="ECO:0000256" key="4">
    <source>
        <dbReference type="ARBA" id="ARBA00022737"/>
    </source>
</evidence>
<dbReference type="GO" id="GO:0103118">
    <property type="term" value="F:UDP-3-O-[(3R)-3-hydroxyacyl]-glucosamine N-acyltransferase activity"/>
    <property type="evidence" value="ECO:0007669"/>
    <property type="project" value="UniProtKB-EC"/>
</dbReference>
<proteinExistence type="inferred from homology"/>
<dbReference type="Gene3D" id="2.160.10.10">
    <property type="entry name" value="Hexapeptide repeat proteins"/>
    <property type="match status" value="1"/>
</dbReference>
<dbReference type="EMBL" id="CP141615">
    <property type="protein sequence ID" value="WRP16911.1"/>
    <property type="molecule type" value="Genomic_DNA"/>
</dbReference>
<dbReference type="PROSITE" id="PS00101">
    <property type="entry name" value="HEXAPEP_TRANSFERASES"/>
    <property type="match status" value="1"/>
</dbReference>
<dbReference type="Gene3D" id="3.40.1390.10">
    <property type="entry name" value="MurE/MurF, N-terminal domain"/>
    <property type="match status" value="1"/>
</dbReference>
<dbReference type="PANTHER" id="PTHR43378:SF2">
    <property type="entry name" value="UDP-3-O-ACYLGLUCOSAMINE N-ACYLTRANSFERASE 1, MITOCHONDRIAL-RELATED"/>
    <property type="match status" value="1"/>
</dbReference>
<accession>A0ABZ1BW63</accession>
<dbReference type="InterPro" id="IPR020573">
    <property type="entry name" value="UDP_GlcNAc_AcTrfase_non-rep"/>
</dbReference>
<comment type="function">
    <text evidence="7">Catalyzes the N-acylation of UDP-3-O-acylglucosamine using 3-hydroxyacyl-ACP as the acyl donor. Is involved in the biosynthesis of lipid A, a phosphorylated glycolipid that anchors the lipopolysaccharide to the outer membrane of the cell.</text>
</comment>
<keyword evidence="2 7" id="KW-0441">Lipid A biosynthesis</keyword>
<feature type="domain" description="UDP-3-O-[3-hydroxymyristoyl] glucosamine N-acyltransferase non-repeat region" evidence="8">
    <location>
        <begin position="31"/>
        <end position="94"/>
    </location>
</feature>
<dbReference type="HAMAP" id="MF_00523">
    <property type="entry name" value="LpxD"/>
    <property type="match status" value="1"/>
</dbReference>
<feature type="active site" description="Proton acceptor" evidence="7">
    <location>
        <position position="245"/>
    </location>
</feature>
<evidence type="ECO:0000313" key="10">
    <source>
        <dbReference type="Proteomes" id="UP001332192"/>
    </source>
</evidence>
<dbReference type="InterPro" id="IPR011004">
    <property type="entry name" value="Trimer_LpxA-like_sf"/>
</dbReference>
<keyword evidence="6 7" id="KW-0012">Acyltransferase</keyword>
<sequence>MMPGERLTLTVEEVARRVGGRLASGDPRGWIRGVAPVEEAGPHDLTMAVGARYARALAGREVGAVLVPPGKLVAGQTCIEVDEPREAWDQILELFAPQPWLPEPGIDPRATIAPDAALGEGVRIGAFAVVGHRARLGRGVVLFPGAIVGDDATIGDESIIHARAVVRERVQIGRRVRVGAGAVIGSEGFGFTTREGRHRRRPQAGTVIIEDDVEIGANACIDRASAGATVIGEGTKIDNLVQVAHNVRIGPHSLVVGQVGIAGSVRLGARVVLGGQVGVADHVTIGDGAVIAGRSVVIGDVEPGARLAGMPAIPHGEAIRVWALSRKLPELLRRLERLERRLGVAGEGDGPESRGGGQ</sequence>
<evidence type="ECO:0000256" key="3">
    <source>
        <dbReference type="ARBA" id="ARBA00022679"/>
    </source>
</evidence>
<comment type="similarity">
    <text evidence="7">Belongs to the transferase hexapeptide repeat family. LpxD subfamily.</text>
</comment>
<dbReference type="EC" id="2.3.1.191" evidence="7"/>
<keyword evidence="5 7" id="KW-0443">Lipid metabolism</keyword>
<dbReference type="Pfam" id="PF00132">
    <property type="entry name" value="Hexapep"/>
    <property type="match status" value="2"/>
</dbReference>
<dbReference type="CDD" id="cd03352">
    <property type="entry name" value="LbH_LpxD"/>
    <property type="match status" value="1"/>
</dbReference>
<dbReference type="RefSeq" id="WP_324716183.1">
    <property type="nucleotide sequence ID" value="NZ_CP141615.1"/>
</dbReference>
<dbReference type="InterPro" id="IPR007691">
    <property type="entry name" value="LpxD"/>
</dbReference>
<reference evidence="9 10" key="1">
    <citation type="journal article" date="2024" name="Front. Microbiol.">
        <title>Novel thermophilic genera Geochorda gen. nov. and Carboxydochorda gen. nov. from the deep terrestrial subsurface reveal the ecophysiological diversity in the class Limnochordia.</title>
        <authorList>
            <person name="Karnachuk O.V."/>
            <person name="Lukina A.P."/>
            <person name="Avakyan M.R."/>
            <person name="Kadnikov V.V."/>
            <person name="Begmatov S."/>
            <person name="Beletsky A.V."/>
            <person name="Vlasova K.G."/>
            <person name="Novikov A.A."/>
            <person name="Shcherbakova V.A."/>
            <person name="Mardanov A.V."/>
            <person name="Ravin N.V."/>
        </authorList>
    </citation>
    <scope>NUCLEOTIDE SEQUENCE [LARGE SCALE GENOMIC DNA]</scope>
    <source>
        <strain evidence="9 10">L945</strain>
    </source>
</reference>
<dbReference type="Proteomes" id="UP001332192">
    <property type="component" value="Chromosome"/>
</dbReference>
<protein>
    <recommendedName>
        <fullName evidence="7">UDP-3-O-acylglucosamine N-acyltransferase</fullName>
        <ecNumber evidence="7">2.3.1.191</ecNumber>
    </recommendedName>
</protein>
<evidence type="ECO:0000256" key="7">
    <source>
        <dbReference type="HAMAP-Rule" id="MF_00523"/>
    </source>
</evidence>
<dbReference type="Pfam" id="PF04613">
    <property type="entry name" value="LpxD"/>
    <property type="match status" value="1"/>
</dbReference>
<comment type="catalytic activity">
    <reaction evidence="7">
        <text>a UDP-3-O-[(3R)-3-hydroxyacyl]-alpha-D-glucosamine + a (3R)-hydroxyacyl-[ACP] = a UDP-2-N,3-O-bis[(3R)-3-hydroxyacyl]-alpha-D-glucosamine + holo-[ACP] + H(+)</text>
        <dbReference type="Rhea" id="RHEA:53836"/>
        <dbReference type="Rhea" id="RHEA-COMP:9685"/>
        <dbReference type="Rhea" id="RHEA-COMP:9945"/>
        <dbReference type="ChEBI" id="CHEBI:15378"/>
        <dbReference type="ChEBI" id="CHEBI:64479"/>
        <dbReference type="ChEBI" id="CHEBI:78827"/>
        <dbReference type="ChEBI" id="CHEBI:137740"/>
        <dbReference type="ChEBI" id="CHEBI:137748"/>
        <dbReference type="EC" id="2.3.1.191"/>
    </reaction>
</comment>
<keyword evidence="4 7" id="KW-0677">Repeat</keyword>
<keyword evidence="3 7" id="KW-0808">Transferase</keyword>
<dbReference type="SUPFAM" id="SSF51161">
    <property type="entry name" value="Trimeric LpxA-like enzymes"/>
    <property type="match status" value="1"/>
</dbReference>